<dbReference type="AlphaFoldDB" id="A0A0F9H6G5"/>
<gene>
    <name evidence="1" type="ORF">LCGC14_1823190</name>
</gene>
<protein>
    <submittedName>
        <fullName evidence="1">Uncharacterized protein</fullName>
    </submittedName>
</protein>
<comment type="caution">
    <text evidence="1">The sequence shown here is derived from an EMBL/GenBank/DDBJ whole genome shotgun (WGS) entry which is preliminary data.</text>
</comment>
<dbReference type="EMBL" id="LAZR01017886">
    <property type="protein sequence ID" value="KKL98561.1"/>
    <property type="molecule type" value="Genomic_DNA"/>
</dbReference>
<name>A0A0F9H6G5_9ZZZZ</name>
<organism evidence="1">
    <name type="scientific">marine sediment metagenome</name>
    <dbReference type="NCBI Taxonomy" id="412755"/>
    <lineage>
        <taxon>unclassified sequences</taxon>
        <taxon>metagenomes</taxon>
        <taxon>ecological metagenomes</taxon>
    </lineage>
</organism>
<evidence type="ECO:0000313" key="1">
    <source>
        <dbReference type="EMBL" id="KKL98561.1"/>
    </source>
</evidence>
<accession>A0A0F9H6G5</accession>
<proteinExistence type="predicted"/>
<sequence>MARSISAELQTAQDSSPRKPYIKAVFVDAASGENTYDMVQSTPSTNRLVYLRHDEFPYDSSAFIILRNNDLTIPNLKGHYVEIGYGDNTTAHGGSGNESSPTARLWVEDQQFISRPGVLACRITLEGMTRRLMRKIILTVDGETASDGISGIIPPDWNYKWTGKTYYQILEYIIETEMGWTLLPLGDQDDGIINTTIDEVEINREAFEYAGVVVARIMNLTKCYLRYKAGLEVEVRFPQDDDAVDEEFYSNQHHYFYDYNEKDAVLVPNFIIVYGNEDVEADDPWANVITRSASDVRTNEQKVVELIHAGGLRTGAEIQNLADAILQRYQAQTTSGLLLTPHDARMELFDRALIVDSRGS</sequence>
<reference evidence="1" key="1">
    <citation type="journal article" date="2015" name="Nature">
        <title>Complex archaea that bridge the gap between prokaryotes and eukaryotes.</title>
        <authorList>
            <person name="Spang A."/>
            <person name="Saw J.H."/>
            <person name="Jorgensen S.L."/>
            <person name="Zaremba-Niedzwiedzka K."/>
            <person name="Martijn J."/>
            <person name="Lind A.E."/>
            <person name="van Eijk R."/>
            <person name="Schleper C."/>
            <person name="Guy L."/>
            <person name="Ettema T.J."/>
        </authorList>
    </citation>
    <scope>NUCLEOTIDE SEQUENCE</scope>
</reference>